<organism evidence="3 4">
    <name type="scientific">Nonomuraea dietziae</name>
    <dbReference type="NCBI Taxonomy" id="65515"/>
    <lineage>
        <taxon>Bacteria</taxon>
        <taxon>Bacillati</taxon>
        <taxon>Actinomycetota</taxon>
        <taxon>Actinomycetes</taxon>
        <taxon>Streptosporangiales</taxon>
        <taxon>Streptosporangiaceae</taxon>
        <taxon>Nonomuraea</taxon>
    </lineage>
</organism>
<evidence type="ECO:0000256" key="1">
    <source>
        <dbReference type="SAM" id="SignalP"/>
    </source>
</evidence>
<dbReference type="Proteomes" id="UP000579945">
    <property type="component" value="Unassembled WGS sequence"/>
</dbReference>
<dbReference type="AlphaFoldDB" id="A0A7W5VEK2"/>
<evidence type="ECO:0000313" key="3">
    <source>
        <dbReference type="EMBL" id="MBB3730015.1"/>
    </source>
</evidence>
<comment type="caution">
    <text evidence="3">The sequence shown here is derived from an EMBL/GenBank/DDBJ whole genome shotgun (WGS) entry which is preliminary data.</text>
</comment>
<dbReference type="InterPro" id="IPR032710">
    <property type="entry name" value="NTF2-like_dom_sf"/>
</dbReference>
<reference evidence="3 4" key="1">
    <citation type="submission" date="2020-08" db="EMBL/GenBank/DDBJ databases">
        <title>Sequencing the genomes of 1000 actinobacteria strains.</title>
        <authorList>
            <person name="Klenk H.-P."/>
        </authorList>
    </citation>
    <scope>NUCLEOTIDE SEQUENCE [LARGE SCALE GENOMIC DNA]</scope>
    <source>
        <strain evidence="3 4">DSM 44320</strain>
    </source>
</reference>
<keyword evidence="1" id="KW-0732">Signal</keyword>
<dbReference type="RefSeq" id="WP_183654111.1">
    <property type="nucleotide sequence ID" value="NZ_BAAAXX010000019.1"/>
</dbReference>
<dbReference type="InterPro" id="IPR037401">
    <property type="entry name" value="SnoaL-like"/>
</dbReference>
<dbReference type="Gene3D" id="3.10.450.50">
    <property type="match status" value="1"/>
</dbReference>
<evidence type="ECO:0000259" key="2">
    <source>
        <dbReference type="Pfam" id="PF12680"/>
    </source>
</evidence>
<evidence type="ECO:0000313" key="4">
    <source>
        <dbReference type="Proteomes" id="UP000579945"/>
    </source>
</evidence>
<accession>A0A7W5VEK2</accession>
<gene>
    <name evidence="3" type="ORF">FHR33_005875</name>
</gene>
<dbReference type="SUPFAM" id="SSF54427">
    <property type="entry name" value="NTF2-like"/>
    <property type="match status" value="2"/>
</dbReference>
<name>A0A7W5VEK2_9ACTN</name>
<feature type="chain" id="PRO_5039709159" description="SnoaL-like domain-containing protein" evidence="1">
    <location>
        <begin position="23"/>
        <end position="339"/>
    </location>
</feature>
<keyword evidence="4" id="KW-1185">Reference proteome</keyword>
<dbReference type="Pfam" id="PF12680">
    <property type="entry name" value="SnoaL_2"/>
    <property type="match status" value="1"/>
</dbReference>
<proteinExistence type="predicted"/>
<protein>
    <recommendedName>
        <fullName evidence="2">SnoaL-like domain-containing protein</fullName>
    </recommendedName>
</protein>
<dbReference type="GeneID" id="95392182"/>
<sequence length="339" mass="36430">MPNNKRFLAAALLAALPLVALAGPAKAQRTDDPVIEGTISPQAQTFIDRQTRFGSMPTGDGTERVEAYGTIFADDATLWEAAGNIINGKTAIKKSISDTLTLVPQFGFTPQRLAAGGDTVMYGAHNTAVLRGRTVEYPAIYRVVINQSGDVVQGRRYYDRYAWFAPIATGDLKLDNLFDGIADGATAAAEPAAEAKESTLRHGLLGRAAAWNSRNARALVAASGRAPLTGPGLDGRKLHTKAAKLAYLDKLLGSFENDENGHNPTALRPGQAVHTRNATYQEWYGTVRSQGREITYGVIERFGHRNGKVTDWSLTFDTLPLIADTGKIGKLYGLLSSPS</sequence>
<feature type="domain" description="SnoaL-like" evidence="2">
    <location>
        <begin position="63"/>
        <end position="143"/>
    </location>
</feature>
<feature type="signal peptide" evidence="1">
    <location>
        <begin position="1"/>
        <end position="22"/>
    </location>
</feature>
<dbReference type="EMBL" id="JACIBV010000001">
    <property type="protein sequence ID" value="MBB3730015.1"/>
    <property type="molecule type" value="Genomic_DNA"/>
</dbReference>